<evidence type="ECO:0000256" key="1">
    <source>
        <dbReference type="ARBA" id="ARBA00022649"/>
    </source>
</evidence>
<dbReference type="Gene3D" id="1.20.120.580">
    <property type="entry name" value="bsu32300-like"/>
    <property type="match status" value="1"/>
</dbReference>
<dbReference type="EMBL" id="CZPZ01000007">
    <property type="protein sequence ID" value="CUS34104.1"/>
    <property type="molecule type" value="Genomic_DNA"/>
</dbReference>
<evidence type="ECO:0000256" key="4">
    <source>
        <dbReference type="ARBA" id="ARBA00024207"/>
    </source>
</evidence>
<gene>
    <name evidence="5" type="ORF">COMA2_150102</name>
</gene>
<reference evidence="6" key="1">
    <citation type="submission" date="2015-10" db="EMBL/GenBank/DDBJ databases">
        <authorList>
            <person name="Luecker S."/>
            <person name="Luecker S."/>
        </authorList>
    </citation>
    <scope>NUCLEOTIDE SEQUENCE [LARGE SCALE GENOMIC DNA]</scope>
</reference>
<dbReference type="Pfam" id="PF01934">
    <property type="entry name" value="HepT-like"/>
    <property type="match status" value="1"/>
</dbReference>
<dbReference type="InterPro" id="IPR037038">
    <property type="entry name" value="HepT-like_sf"/>
</dbReference>
<comment type="similarity">
    <text evidence="4">Belongs to the HepT RNase toxin family.</text>
</comment>
<dbReference type="InterPro" id="IPR008201">
    <property type="entry name" value="HepT-like"/>
</dbReference>
<evidence type="ECO:0000313" key="5">
    <source>
        <dbReference type="EMBL" id="CUS34104.1"/>
    </source>
</evidence>
<dbReference type="GO" id="GO:0004540">
    <property type="term" value="F:RNA nuclease activity"/>
    <property type="evidence" value="ECO:0007669"/>
    <property type="project" value="InterPro"/>
</dbReference>
<dbReference type="OrthoDB" id="5368533at2"/>
<dbReference type="PANTHER" id="PTHR33397">
    <property type="entry name" value="UPF0331 PROTEIN YUTE"/>
    <property type="match status" value="1"/>
</dbReference>
<dbReference type="STRING" id="1742973.COMA2_150102"/>
<organism evidence="5 6">
    <name type="scientific">Candidatus Nitrospira nitrificans</name>
    <dbReference type="NCBI Taxonomy" id="1742973"/>
    <lineage>
        <taxon>Bacteria</taxon>
        <taxon>Pseudomonadati</taxon>
        <taxon>Nitrospirota</taxon>
        <taxon>Nitrospiria</taxon>
        <taxon>Nitrospirales</taxon>
        <taxon>Nitrospiraceae</taxon>
        <taxon>Nitrospira</taxon>
    </lineage>
</organism>
<dbReference type="NCBIfam" id="NF047751">
    <property type="entry name" value="HepT_toxin"/>
    <property type="match status" value="1"/>
</dbReference>
<keyword evidence="2" id="KW-0540">Nuclease</keyword>
<proteinExistence type="inferred from homology"/>
<dbReference type="Proteomes" id="UP000198736">
    <property type="component" value="Unassembled WGS sequence"/>
</dbReference>
<dbReference type="GO" id="GO:0016787">
    <property type="term" value="F:hydrolase activity"/>
    <property type="evidence" value="ECO:0007669"/>
    <property type="project" value="UniProtKB-KW"/>
</dbReference>
<dbReference type="InterPro" id="IPR052379">
    <property type="entry name" value="Type_VII_TA_RNase"/>
</dbReference>
<keyword evidence="3" id="KW-0378">Hydrolase</keyword>
<sequence>MSLNPDLIRARCAEIDSSLVRLEEFRCLSREQFLSNQDALDVACYRLLVAIESALALCFHVSAKRLHQVPEEYAGCFVALEQAGLIPGDLSCRLQQMARFRNLLVHVYWKIDYGQVYDIIATRLDDLRAFRTAIAGLV</sequence>
<evidence type="ECO:0000313" key="6">
    <source>
        <dbReference type="Proteomes" id="UP000198736"/>
    </source>
</evidence>
<name>A0A0S4LC27_9BACT</name>
<keyword evidence="6" id="KW-1185">Reference proteome</keyword>
<protein>
    <recommendedName>
        <fullName evidence="7">DUF86 domain-containing protein</fullName>
    </recommendedName>
</protein>
<dbReference type="RefSeq" id="WP_090895550.1">
    <property type="nucleotide sequence ID" value="NZ_CZPZ01000007.1"/>
</dbReference>
<evidence type="ECO:0008006" key="7">
    <source>
        <dbReference type="Google" id="ProtNLM"/>
    </source>
</evidence>
<accession>A0A0S4LC27</accession>
<dbReference type="GO" id="GO:0110001">
    <property type="term" value="C:toxin-antitoxin complex"/>
    <property type="evidence" value="ECO:0007669"/>
    <property type="project" value="InterPro"/>
</dbReference>
<keyword evidence="1" id="KW-1277">Toxin-antitoxin system</keyword>
<dbReference type="AlphaFoldDB" id="A0A0S4LC27"/>
<evidence type="ECO:0000256" key="3">
    <source>
        <dbReference type="ARBA" id="ARBA00022801"/>
    </source>
</evidence>
<dbReference type="PANTHER" id="PTHR33397:SF5">
    <property type="entry name" value="RNASE YUTE-RELATED"/>
    <property type="match status" value="1"/>
</dbReference>
<evidence type="ECO:0000256" key="2">
    <source>
        <dbReference type="ARBA" id="ARBA00022722"/>
    </source>
</evidence>